<feature type="compositionally biased region" description="Basic and acidic residues" evidence="1">
    <location>
        <begin position="68"/>
        <end position="80"/>
    </location>
</feature>
<sequence>MTHVVNAVVVALGFIFVGRGFPRSQVSAVEQADDTGAEKPPTNDTHMELVSHPVAVPVSTRSSARLAEQSRKRSAGDIKQNRQATLRRRRESVASTGLYAQLRE</sequence>
<evidence type="ECO:0000256" key="2">
    <source>
        <dbReference type="SAM" id="SignalP"/>
    </source>
</evidence>
<dbReference type="AlphaFoldDB" id="A0A7S0KW01"/>
<feature type="region of interest" description="Disordered" evidence="1">
    <location>
        <begin position="52"/>
        <end position="104"/>
    </location>
</feature>
<reference evidence="3" key="1">
    <citation type="submission" date="2021-01" db="EMBL/GenBank/DDBJ databases">
        <authorList>
            <person name="Corre E."/>
            <person name="Pelletier E."/>
            <person name="Niang G."/>
            <person name="Scheremetjew M."/>
            <person name="Finn R."/>
            <person name="Kale V."/>
            <person name="Holt S."/>
            <person name="Cochrane G."/>
            <person name="Meng A."/>
            <person name="Brown T."/>
            <person name="Cohen L."/>
        </authorList>
    </citation>
    <scope>NUCLEOTIDE SEQUENCE</scope>
    <source>
        <strain evidence="3">CCMP494</strain>
    </source>
</reference>
<keyword evidence="2" id="KW-0732">Signal</keyword>
<feature type="signal peptide" evidence="2">
    <location>
        <begin position="1"/>
        <end position="20"/>
    </location>
</feature>
<accession>A0A7S0KW01</accession>
<evidence type="ECO:0008006" key="4">
    <source>
        <dbReference type="Google" id="ProtNLM"/>
    </source>
</evidence>
<protein>
    <recommendedName>
        <fullName evidence="4">Secreted protein</fullName>
    </recommendedName>
</protein>
<evidence type="ECO:0000313" key="3">
    <source>
        <dbReference type="EMBL" id="CAD8592090.1"/>
    </source>
</evidence>
<evidence type="ECO:0000256" key="1">
    <source>
        <dbReference type="SAM" id="MobiDB-lite"/>
    </source>
</evidence>
<name>A0A7S0KW01_MICPS</name>
<organism evidence="3">
    <name type="scientific">Micromonas pusilla</name>
    <name type="common">Picoplanktonic green alga</name>
    <name type="synonym">Chromulina pusilla</name>
    <dbReference type="NCBI Taxonomy" id="38833"/>
    <lineage>
        <taxon>Eukaryota</taxon>
        <taxon>Viridiplantae</taxon>
        <taxon>Chlorophyta</taxon>
        <taxon>Mamiellophyceae</taxon>
        <taxon>Mamiellales</taxon>
        <taxon>Mamiellaceae</taxon>
        <taxon>Micromonas</taxon>
    </lineage>
</organism>
<dbReference type="EMBL" id="HBEV01012207">
    <property type="protein sequence ID" value="CAD8592090.1"/>
    <property type="molecule type" value="Transcribed_RNA"/>
</dbReference>
<feature type="chain" id="PRO_5031018551" description="Secreted protein" evidence="2">
    <location>
        <begin position="21"/>
        <end position="104"/>
    </location>
</feature>
<proteinExistence type="predicted"/>
<gene>
    <name evidence="3" type="ORF">MSP1404_LOCUS9494</name>
</gene>